<dbReference type="Gene3D" id="3.90.1140.10">
    <property type="entry name" value="Cyclic phosphodiesterase"/>
    <property type="match status" value="1"/>
</dbReference>
<organism evidence="1 2">
    <name type="scientific">Ferroplasma acidiphilum</name>
    <dbReference type="NCBI Taxonomy" id="74969"/>
    <lineage>
        <taxon>Archaea</taxon>
        <taxon>Methanobacteriati</taxon>
        <taxon>Thermoplasmatota</taxon>
        <taxon>Thermoplasmata</taxon>
        <taxon>Thermoplasmatales</taxon>
        <taxon>Ferroplasmaceae</taxon>
        <taxon>Ferroplasma</taxon>
    </lineage>
</organism>
<proteinExistence type="predicted"/>
<dbReference type="InterPro" id="IPR009097">
    <property type="entry name" value="Cyclic_Pdiesterase"/>
</dbReference>
<evidence type="ECO:0008006" key="3">
    <source>
        <dbReference type="Google" id="ProtNLM"/>
    </source>
</evidence>
<name>A0A1V0N2M9_9ARCH</name>
<gene>
    <name evidence="1" type="ORF">FAD_0439</name>
</gene>
<evidence type="ECO:0000313" key="1">
    <source>
        <dbReference type="EMBL" id="ARD84354.1"/>
    </source>
</evidence>
<sequence>MQYTLILKPSLSARRKITAKKKRLEKLYGYTGSLSNKGVHITMAYLRNSRFLDVNPIITLCGKTAPFTYEIGEVGYFEKVRKGKISYIVFLNVIPSPEMYEFHEGLIKALGDNTTEVGKFIPHITLIRKNVNENNLNEIVKFCENLKIDCKFLSTYLILGKRSSEYSRWHFEHIDFHKI</sequence>
<protein>
    <recommendedName>
        <fullName evidence="3">2'-5' RNA ligase family protein</fullName>
    </recommendedName>
</protein>
<dbReference type="GeneID" id="31675948"/>
<accession>A0A1V0N2M9</accession>
<dbReference type="EMBL" id="CP015363">
    <property type="protein sequence ID" value="ARD84354.1"/>
    <property type="molecule type" value="Genomic_DNA"/>
</dbReference>
<evidence type="ECO:0000313" key="2">
    <source>
        <dbReference type="Proteomes" id="UP000192050"/>
    </source>
</evidence>
<reference evidence="1 2" key="1">
    <citation type="submission" date="2011-10" db="EMBL/GenBank/DDBJ databases">
        <title>Metabolic and evolutionary patterns in the extreme acidophile Ferroplasma acidiphilum.</title>
        <authorList>
            <person name="Golyshina O.V."/>
            <person name="Kozyavkin S.A."/>
            <person name="Tatusov R.L."/>
            <person name="Slesarev A.I."/>
            <person name="Golyshin P.N."/>
        </authorList>
    </citation>
    <scope>NUCLEOTIDE SEQUENCE [LARGE SCALE GENOMIC DNA]</scope>
    <source>
        <strain evidence="2">Y</strain>
    </source>
</reference>
<dbReference type="KEGG" id="fai:FAD_0439"/>
<dbReference type="RefSeq" id="WP_081141593.1">
    <property type="nucleotide sequence ID" value="NZ_CP015363.1"/>
</dbReference>
<dbReference type="OrthoDB" id="383452at2157"/>
<dbReference type="Proteomes" id="UP000192050">
    <property type="component" value="Chromosome"/>
</dbReference>
<keyword evidence="2" id="KW-1185">Reference proteome</keyword>
<dbReference type="Pfam" id="PF13563">
    <property type="entry name" value="2_5_RNA_ligase2"/>
    <property type="match status" value="1"/>
</dbReference>
<dbReference type="STRING" id="74969.FAD_0439"/>
<dbReference type="AlphaFoldDB" id="A0A1V0N2M9"/>
<dbReference type="SUPFAM" id="SSF55144">
    <property type="entry name" value="LigT-like"/>
    <property type="match status" value="1"/>
</dbReference>